<evidence type="ECO:0000256" key="7">
    <source>
        <dbReference type="SAM" id="Coils"/>
    </source>
</evidence>
<dbReference type="PANTHER" id="PTHR34982:SF1">
    <property type="entry name" value="FLAGELLAR ASSEMBLY PROTEIN FLIH"/>
    <property type="match status" value="1"/>
</dbReference>
<keyword evidence="7" id="KW-0175">Coiled coil</keyword>
<comment type="function">
    <text evidence="1">Needed for flagellar regrowth and assembly.</text>
</comment>
<dbReference type="GO" id="GO:0005829">
    <property type="term" value="C:cytosol"/>
    <property type="evidence" value="ECO:0007669"/>
    <property type="project" value="TreeGrafter"/>
</dbReference>
<dbReference type="Pfam" id="PF02108">
    <property type="entry name" value="FliH"/>
    <property type="match status" value="1"/>
</dbReference>
<dbReference type="GO" id="GO:0044781">
    <property type="term" value="P:bacterial-type flagellum organization"/>
    <property type="evidence" value="ECO:0007669"/>
    <property type="project" value="UniProtKB-KW"/>
</dbReference>
<reference evidence="9" key="1">
    <citation type="submission" date="2019-03" db="EMBL/GenBank/DDBJ databases">
        <authorList>
            <person name="Hao L."/>
        </authorList>
    </citation>
    <scope>NUCLEOTIDE SEQUENCE</scope>
</reference>
<sequence>MSSSRIIKGEGAGRRSITPYTVEDMEGKGKLSKVEEAREEAEAIIRQAKARAEALEMEAYNQGMAKGQEEGRKIVTKKIEPLFDTLRNAITELTQLRLSLVENHQKDILEMIFLIAEKIIHRSIQTSPDIVLDTVRNASRHLMETDEIHLRLHPSDFEYIREIEALLSSKLSGKKGFHIVEDSTIERGGVIIETEFGEIDATIRSQIERMREAVSDHD</sequence>
<keyword evidence="4" id="KW-1005">Bacterial flagellum biogenesis</keyword>
<protein>
    <submittedName>
        <fullName evidence="9">Yop proteins translocation protein L</fullName>
    </submittedName>
</protein>
<feature type="domain" description="Flagellar assembly protein FliH/Type III secretion system HrpE" evidence="8">
    <location>
        <begin position="84"/>
        <end position="209"/>
    </location>
</feature>
<evidence type="ECO:0000256" key="1">
    <source>
        <dbReference type="ARBA" id="ARBA00003041"/>
    </source>
</evidence>
<comment type="similarity">
    <text evidence="2">Belongs to the FliH family.</text>
</comment>
<dbReference type="EMBL" id="CAADRM010000114">
    <property type="protein sequence ID" value="VFU16020.1"/>
    <property type="molecule type" value="Genomic_DNA"/>
</dbReference>
<evidence type="ECO:0000256" key="3">
    <source>
        <dbReference type="ARBA" id="ARBA00022448"/>
    </source>
</evidence>
<evidence type="ECO:0000259" key="8">
    <source>
        <dbReference type="Pfam" id="PF02108"/>
    </source>
</evidence>
<dbReference type="GO" id="GO:0015031">
    <property type="term" value="P:protein transport"/>
    <property type="evidence" value="ECO:0007669"/>
    <property type="project" value="UniProtKB-KW"/>
</dbReference>
<organism evidence="9">
    <name type="scientific">anaerobic digester metagenome</name>
    <dbReference type="NCBI Taxonomy" id="1263854"/>
    <lineage>
        <taxon>unclassified sequences</taxon>
        <taxon>metagenomes</taxon>
        <taxon>ecological metagenomes</taxon>
    </lineage>
</organism>
<name>A0A485M1N6_9ZZZZ</name>
<keyword evidence="5" id="KW-0653">Protein transport</keyword>
<dbReference type="InterPro" id="IPR018035">
    <property type="entry name" value="Flagellar_FliH/T3SS_HrpE"/>
</dbReference>
<keyword evidence="6" id="KW-1006">Bacterial flagellum protein export</keyword>
<evidence type="ECO:0000313" key="9">
    <source>
        <dbReference type="EMBL" id="VFU16020.1"/>
    </source>
</evidence>
<dbReference type="AlphaFoldDB" id="A0A485M1N6"/>
<feature type="coiled-coil region" evidence="7">
    <location>
        <begin position="31"/>
        <end position="58"/>
    </location>
</feature>
<proteinExistence type="inferred from homology"/>
<keyword evidence="3" id="KW-0813">Transport</keyword>
<gene>
    <name evidence="9" type="primary">yscL</name>
    <name evidence="9" type="ORF">SCFA_50007</name>
</gene>
<evidence type="ECO:0000256" key="5">
    <source>
        <dbReference type="ARBA" id="ARBA00022927"/>
    </source>
</evidence>
<dbReference type="InterPro" id="IPR051472">
    <property type="entry name" value="T3SS_Stator/FliH"/>
</dbReference>
<accession>A0A485M1N6</accession>
<evidence type="ECO:0000256" key="2">
    <source>
        <dbReference type="ARBA" id="ARBA00006602"/>
    </source>
</evidence>
<evidence type="ECO:0000256" key="4">
    <source>
        <dbReference type="ARBA" id="ARBA00022795"/>
    </source>
</evidence>
<dbReference type="SUPFAM" id="SSF160527">
    <property type="entry name" value="V-type ATPase subunit E-like"/>
    <property type="match status" value="1"/>
</dbReference>
<evidence type="ECO:0000256" key="6">
    <source>
        <dbReference type="ARBA" id="ARBA00023225"/>
    </source>
</evidence>
<dbReference type="PANTHER" id="PTHR34982">
    <property type="entry name" value="YOP PROTEINS TRANSLOCATION PROTEIN L"/>
    <property type="match status" value="1"/>
</dbReference>